<dbReference type="Gramene" id="KVI03957">
    <property type="protein sequence ID" value="KVI03957"/>
    <property type="gene ID" value="Ccrd_017759"/>
</dbReference>
<dbReference type="AlphaFoldDB" id="A0A103Y7J0"/>
<dbReference type="STRING" id="59895.A0A103Y7J0"/>
<evidence type="ECO:0000313" key="1">
    <source>
        <dbReference type="EMBL" id="KVI03957.1"/>
    </source>
</evidence>
<protein>
    <submittedName>
        <fullName evidence="1">Uncharacterized protein</fullName>
    </submittedName>
</protein>
<comment type="caution">
    <text evidence="1">The sequence shown here is derived from an EMBL/GenBank/DDBJ whole genome shotgun (WGS) entry which is preliminary data.</text>
</comment>
<dbReference type="PANTHER" id="PTHR33356">
    <property type="entry name" value="TIP41-LIKE PROTEIN"/>
    <property type="match status" value="1"/>
</dbReference>
<dbReference type="OMA" id="PMNIEVE"/>
<accession>A0A103Y7J0</accession>
<proteinExistence type="predicted"/>
<sequence>MPKHRKIFSKPDKKPKHIANWATGGPGMQAVFLDSGQRSCGTGVFLPRTAGTDYVEKPRKPAFAPVLLPSRVVQALNLNVHGLGLQIKPRDHNNNIKGIECHRVRNNKKTKDSSNQICVISQNRSSSPEIFLPKEWTY</sequence>
<keyword evidence="2" id="KW-1185">Reference proteome</keyword>
<reference evidence="1 2" key="1">
    <citation type="journal article" date="2016" name="Sci. Rep.">
        <title>The genome sequence of the outbreeding globe artichoke constructed de novo incorporating a phase-aware low-pass sequencing strategy of F1 progeny.</title>
        <authorList>
            <person name="Scaglione D."/>
            <person name="Reyes-Chin-Wo S."/>
            <person name="Acquadro A."/>
            <person name="Froenicke L."/>
            <person name="Portis E."/>
            <person name="Beitel C."/>
            <person name="Tirone M."/>
            <person name="Mauro R."/>
            <person name="Lo Monaco A."/>
            <person name="Mauromicale G."/>
            <person name="Faccioli P."/>
            <person name="Cattivelli L."/>
            <person name="Rieseberg L."/>
            <person name="Michelmore R."/>
            <person name="Lanteri S."/>
        </authorList>
    </citation>
    <scope>NUCLEOTIDE SEQUENCE [LARGE SCALE GENOMIC DNA]</scope>
    <source>
        <strain evidence="1">2C</strain>
    </source>
</reference>
<dbReference type="EMBL" id="LEKV01002320">
    <property type="protein sequence ID" value="KVI03957.1"/>
    <property type="molecule type" value="Genomic_DNA"/>
</dbReference>
<dbReference type="PANTHER" id="PTHR33356:SF13">
    <property type="entry name" value="DUF4005 DOMAIN-CONTAINING PROTEIN"/>
    <property type="match status" value="1"/>
</dbReference>
<organism evidence="1 2">
    <name type="scientific">Cynara cardunculus var. scolymus</name>
    <name type="common">Globe artichoke</name>
    <name type="synonym">Cynara scolymus</name>
    <dbReference type="NCBI Taxonomy" id="59895"/>
    <lineage>
        <taxon>Eukaryota</taxon>
        <taxon>Viridiplantae</taxon>
        <taxon>Streptophyta</taxon>
        <taxon>Embryophyta</taxon>
        <taxon>Tracheophyta</taxon>
        <taxon>Spermatophyta</taxon>
        <taxon>Magnoliopsida</taxon>
        <taxon>eudicotyledons</taxon>
        <taxon>Gunneridae</taxon>
        <taxon>Pentapetalae</taxon>
        <taxon>asterids</taxon>
        <taxon>campanulids</taxon>
        <taxon>Asterales</taxon>
        <taxon>Asteraceae</taxon>
        <taxon>Carduoideae</taxon>
        <taxon>Cardueae</taxon>
        <taxon>Carduinae</taxon>
        <taxon>Cynara</taxon>
    </lineage>
</organism>
<gene>
    <name evidence="1" type="ORF">Ccrd_017759</name>
</gene>
<name>A0A103Y7J0_CYNCS</name>
<dbReference type="Proteomes" id="UP000243975">
    <property type="component" value="Unassembled WGS sequence"/>
</dbReference>
<evidence type="ECO:0000313" key="2">
    <source>
        <dbReference type="Proteomes" id="UP000243975"/>
    </source>
</evidence>